<sequence>MDDQTVIRPMPGGRKPRNTATPERRPAEQLPRTDNVQHGQPWRQSPVPEPDYAHSGAGAVAQGATSQGENPLLQLVTPLLSFLGKIQNTVECPDLEEFHRYALDQIQLYESQGWGVPGGRENSEYISYPLCALIDEIVLNTPWGSNSRWGSESLLITRHQEAWGGERFFNFLNELMKRPASNLELLEFYFACLSLGFEGKYRRMANGRRELDRLRSELYILISRHRNYEPEGLSPHWEGVSDRRIGIARYLPFWVIWAFSLFLLMAAFLGFIWKITQESDQVMQQFAGISNTAAIEVTPVNIDRLVAPLYSVAEPDLVPEQLDYFALLEPELVEEIAAGTVELIDEDNQVRLRLRHARLFPSGQADLSHEFVPLVERIGTQLKGVGKPIIVEGHSDNVPIFSTRYPSNWALSQARAKSVAEVLLSQLEEGIVMRVEGKASSAPLVENNSNLNRALNRRVEILLRK</sequence>
<dbReference type="PANTHER" id="PTHR38033:SF1">
    <property type="entry name" value="DOTU FAMILY TYPE IV_VI SECRETION SYSTEM PROTEIN"/>
    <property type="match status" value="1"/>
</dbReference>
<keyword evidence="6" id="KW-1185">Reference proteome</keyword>
<keyword evidence="1 3" id="KW-0472">Membrane</keyword>
<proteinExistence type="predicted"/>
<keyword evidence="3" id="KW-0812">Transmembrane</keyword>
<dbReference type="InterPro" id="IPR017732">
    <property type="entry name" value="T4/T6SS_DotU"/>
</dbReference>
<evidence type="ECO:0000256" key="2">
    <source>
        <dbReference type="SAM" id="MobiDB-lite"/>
    </source>
</evidence>
<keyword evidence="3" id="KW-1133">Transmembrane helix</keyword>
<dbReference type="Proteomes" id="UP000198749">
    <property type="component" value="Unassembled WGS sequence"/>
</dbReference>
<evidence type="ECO:0000256" key="1">
    <source>
        <dbReference type="PROSITE-ProRule" id="PRU00473"/>
    </source>
</evidence>
<dbReference type="STRING" id="355243.SAMN03080615_04368"/>
<dbReference type="EMBL" id="FOGB01000025">
    <property type="protein sequence ID" value="SER21059.1"/>
    <property type="molecule type" value="Genomic_DNA"/>
</dbReference>
<dbReference type="Gene3D" id="3.30.1330.60">
    <property type="entry name" value="OmpA-like domain"/>
    <property type="match status" value="1"/>
</dbReference>
<evidence type="ECO:0000313" key="6">
    <source>
        <dbReference type="Proteomes" id="UP000198749"/>
    </source>
</evidence>
<dbReference type="CDD" id="cd07185">
    <property type="entry name" value="OmpA_C-like"/>
    <property type="match status" value="1"/>
</dbReference>
<dbReference type="InterPro" id="IPR038522">
    <property type="entry name" value="T4/T6SS_DotU_sf"/>
</dbReference>
<feature type="region of interest" description="Disordered" evidence="2">
    <location>
        <begin position="1"/>
        <end position="65"/>
    </location>
</feature>
<dbReference type="AlphaFoldDB" id="A0A1H9MC38"/>
<dbReference type="SUPFAM" id="SSF103088">
    <property type="entry name" value="OmpA-like"/>
    <property type="match status" value="1"/>
</dbReference>
<dbReference type="PROSITE" id="PS51123">
    <property type="entry name" value="OMPA_2"/>
    <property type="match status" value="1"/>
</dbReference>
<dbReference type="GO" id="GO:0016020">
    <property type="term" value="C:membrane"/>
    <property type="evidence" value="ECO:0007669"/>
    <property type="project" value="UniProtKB-UniRule"/>
</dbReference>
<reference evidence="6" key="1">
    <citation type="submission" date="2016-10" db="EMBL/GenBank/DDBJ databases">
        <authorList>
            <person name="Varghese N."/>
            <person name="Submissions S."/>
        </authorList>
    </citation>
    <scope>NUCLEOTIDE SEQUENCE [LARGE SCALE GENOMIC DNA]</scope>
    <source>
        <strain evidence="6">DSM 18887</strain>
    </source>
</reference>
<evidence type="ECO:0000259" key="4">
    <source>
        <dbReference type="PROSITE" id="PS51123"/>
    </source>
</evidence>
<feature type="transmembrane region" description="Helical" evidence="3">
    <location>
        <begin position="251"/>
        <end position="273"/>
    </location>
</feature>
<gene>
    <name evidence="5" type="ORF">SAMN03080615_04368</name>
</gene>
<dbReference type="PANTHER" id="PTHR38033">
    <property type="entry name" value="MEMBRANE PROTEIN-RELATED"/>
    <property type="match status" value="1"/>
</dbReference>
<accession>A0A1H9MC38</accession>
<dbReference type="Gene3D" id="1.25.40.590">
    <property type="entry name" value="Type IV / VI secretion system, DotU"/>
    <property type="match status" value="1"/>
</dbReference>
<organism evidence="5 6">
    <name type="scientific">Amphritea atlantica</name>
    <dbReference type="NCBI Taxonomy" id="355243"/>
    <lineage>
        <taxon>Bacteria</taxon>
        <taxon>Pseudomonadati</taxon>
        <taxon>Pseudomonadota</taxon>
        <taxon>Gammaproteobacteria</taxon>
        <taxon>Oceanospirillales</taxon>
        <taxon>Oceanospirillaceae</taxon>
        <taxon>Amphritea</taxon>
    </lineage>
</organism>
<dbReference type="Pfam" id="PF09850">
    <property type="entry name" value="DotU"/>
    <property type="match status" value="1"/>
</dbReference>
<dbReference type="OrthoDB" id="345640at2"/>
<dbReference type="Pfam" id="PF00691">
    <property type="entry name" value="OmpA"/>
    <property type="match status" value="1"/>
</dbReference>
<protein>
    <submittedName>
        <fullName evidence="5">Type VI secretion system protein ImpK</fullName>
    </submittedName>
</protein>
<feature type="domain" description="OmpA-like" evidence="4">
    <location>
        <begin position="347"/>
        <end position="465"/>
    </location>
</feature>
<dbReference type="NCBIfam" id="NF038228">
    <property type="entry name" value="IcmH_DotU_IVB"/>
    <property type="match status" value="1"/>
</dbReference>
<name>A0A1H9MC38_9GAMM</name>
<dbReference type="InterPro" id="IPR006665">
    <property type="entry name" value="OmpA-like"/>
</dbReference>
<dbReference type="InterPro" id="IPR036737">
    <property type="entry name" value="OmpA-like_sf"/>
</dbReference>
<evidence type="ECO:0000313" key="5">
    <source>
        <dbReference type="EMBL" id="SER21059.1"/>
    </source>
</evidence>
<dbReference type="NCBIfam" id="TIGR03349">
    <property type="entry name" value="IV_VI_DotU"/>
    <property type="match status" value="1"/>
</dbReference>
<dbReference type="RefSeq" id="WP_091362236.1">
    <property type="nucleotide sequence ID" value="NZ_AP025284.1"/>
</dbReference>
<evidence type="ECO:0000256" key="3">
    <source>
        <dbReference type="SAM" id="Phobius"/>
    </source>
</evidence>